<gene>
    <name evidence="7" type="primary">mltG</name>
    <name evidence="9" type="ORF">SAMN05421742_105160</name>
</gene>
<dbReference type="GO" id="GO:0071555">
    <property type="term" value="P:cell wall organization"/>
    <property type="evidence" value="ECO:0007669"/>
    <property type="project" value="UniProtKB-KW"/>
</dbReference>
<keyword evidence="3 7" id="KW-1133">Transmembrane helix</keyword>
<dbReference type="AlphaFoldDB" id="A0A1G8AZL9"/>
<dbReference type="PANTHER" id="PTHR30518:SF2">
    <property type="entry name" value="ENDOLYTIC MUREIN TRANSGLYCOSYLASE"/>
    <property type="match status" value="1"/>
</dbReference>
<name>A0A1G8AZL9_9PROT</name>
<dbReference type="GO" id="GO:0008932">
    <property type="term" value="F:lytic endotransglycosylase activity"/>
    <property type="evidence" value="ECO:0007669"/>
    <property type="project" value="UniProtKB-UniRule"/>
</dbReference>
<dbReference type="GO" id="GO:0005886">
    <property type="term" value="C:plasma membrane"/>
    <property type="evidence" value="ECO:0007669"/>
    <property type="project" value="UniProtKB-SubCell"/>
</dbReference>
<proteinExistence type="inferred from homology"/>
<feature type="site" description="Important for catalytic activity" evidence="7">
    <location>
        <position position="249"/>
    </location>
</feature>
<evidence type="ECO:0000256" key="2">
    <source>
        <dbReference type="ARBA" id="ARBA00022692"/>
    </source>
</evidence>
<keyword evidence="2 7" id="KW-0812">Transmembrane</keyword>
<evidence type="ECO:0000256" key="8">
    <source>
        <dbReference type="SAM" id="MobiDB-lite"/>
    </source>
</evidence>
<organism evidence="9 10">
    <name type="scientific">Roseospirillum parvum</name>
    <dbReference type="NCBI Taxonomy" id="83401"/>
    <lineage>
        <taxon>Bacteria</taxon>
        <taxon>Pseudomonadati</taxon>
        <taxon>Pseudomonadota</taxon>
        <taxon>Alphaproteobacteria</taxon>
        <taxon>Rhodospirillales</taxon>
        <taxon>Rhodospirillaceae</taxon>
        <taxon>Roseospirillum</taxon>
    </lineage>
</organism>
<accession>A0A1G8AZL9</accession>
<evidence type="ECO:0000256" key="7">
    <source>
        <dbReference type="HAMAP-Rule" id="MF_02065"/>
    </source>
</evidence>
<protein>
    <recommendedName>
        <fullName evidence="7">Endolytic murein transglycosylase</fullName>
        <ecNumber evidence="7">4.2.2.29</ecNumber>
    </recommendedName>
    <alternativeName>
        <fullName evidence="7">Peptidoglycan lytic transglycosylase</fullName>
    </alternativeName>
    <alternativeName>
        <fullName evidence="7">Peptidoglycan polymerization terminase</fullName>
    </alternativeName>
</protein>
<dbReference type="Gene3D" id="3.30.160.60">
    <property type="entry name" value="Classic Zinc Finger"/>
    <property type="match status" value="1"/>
</dbReference>
<evidence type="ECO:0000256" key="1">
    <source>
        <dbReference type="ARBA" id="ARBA00022475"/>
    </source>
</evidence>
<keyword evidence="5 7" id="KW-0456">Lyase</keyword>
<dbReference type="EMBL" id="FNCV01000005">
    <property type="protein sequence ID" value="SDH26449.1"/>
    <property type="molecule type" value="Genomic_DNA"/>
</dbReference>
<feature type="compositionally biased region" description="Pro residues" evidence="8">
    <location>
        <begin position="20"/>
        <end position="31"/>
    </location>
</feature>
<keyword evidence="6 7" id="KW-0961">Cell wall biogenesis/degradation</keyword>
<dbReference type="EC" id="4.2.2.29" evidence="7"/>
<evidence type="ECO:0000256" key="5">
    <source>
        <dbReference type="ARBA" id="ARBA00023239"/>
    </source>
</evidence>
<dbReference type="STRING" id="83401.SAMN05421742_105160"/>
<dbReference type="PANTHER" id="PTHR30518">
    <property type="entry name" value="ENDOLYTIC MUREIN TRANSGLYCOSYLASE"/>
    <property type="match status" value="1"/>
</dbReference>
<feature type="transmembrane region" description="Helical" evidence="7">
    <location>
        <begin position="43"/>
        <end position="68"/>
    </location>
</feature>
<feature type="region of interest" description="Disordered" evidence="8">
    <location>
        <begin position="1"/>
        <end position="42"/>
    </location>
</feature>
<evidence type="ECO:0000256" key="3">
    <source>
        <dbReference type="ARBA" id="ARBA00022989"/>
    </source>
</evidence>
<evidence type="ECO:0000313" key="10">
    <source>
        <dbReference type="Proteomes" id="UP000217076"/>
    </source>
</evidence>
<dbReference type="CDD" id="cd08010">
    <property type="entry name" value="MltG_like"/>
    <property type="match status" value="1"/>
</dbReference>
<sequence>MARAPTDPEPTGPETTGPEPSGPIGPPPEDPTPPRRRRGPGPLVRLAGAAMSLVLLLGIAAGGAAYWAKQRFHAPGPHAEPVTVIIEPGSSATDILTLLAAAGALADPAIDRPLFRYGIRLTGQAGRLKAGEYTIPAHASLAGIANLLVSGKTVIRRLTVPEGLTSAEIIRLIEATDGLSGEIGAVPPEGSLLPETYHFTRGDSRAGMVARLQTAMDTALAELWPTRADDLPLDSPGEAVVLASIIEKETGLAGERRLVASVFVNRLDRGMRLQSDPTVIFGLAPETGDLGRPLTRADLDTETAYNTYLIAGLPPGPICNPGRPALEAALSPEASDYLYFVADGNGGHAFAPTLAEHNKNVRAWRRLRGR</sequence>
<dbReference type="Proteomes" id="UP000217076">
    <property type="component" value="Unassembled WGS sequence"/>
</dbReference>
<dbReference type="GO" id="GO:0009252">
    <property type="term" value="P:peptidoglycan biosynthetic process"/>
    <property type="evidence" value="ECO:0007669"/>
    <property type="project" value="UniProtKB-UniRule"/>
</dbReference>
<keyword evidence="4 7" id="KW-0472">Membrane</keyword>
<dbReference type="Gene3D" id="3.30.1490.480">
    <property type="entry name" value="Endolytic murein transglycosylase"/>
    <property type="match status" value="1"/>
</dbReference>
<reference evidence="10" key="1">
    <citation type="submission" date="2016-10" db="EMBL/GenBank/DDBJ databases">
        <authorList>
            <person name="Varghese N."/>
            <person name="Submissions S."/>
        </authorList>
    </citation>
    <scope>NUCLEOTIDE SEQUENCE [LARGE SCALE GENOMIC DNA]</scope>
    <source>
        <strain evidence="10">930I</strain>
    </source>
</reference>
<dbReference type="HAMAP" id="MF_02065">
    <property type="entry name" value="MltG"/>
    <property type="match status" value="1"/>
</dbReference>
<comment type="catalytic activity">
    <reaction evidence="7">
        <text>a peptidoglycan chain = a peptidoglycan chain with N-acetyl-1,6-anhydromuramyl-[peptide] at the reducing end + a peptidoglycan chain with N-acetylglucosamine at the non-reducing end.</text>
        <dbReference type="EC" id="4.2.2.29"/>
    </reaction>
</comment>
<keyword evidence="7" id="KW-0997">Cell inner membrane</keyword>
<comment type="similarity">
    <text evidence="7">Belongs to the transglycosylase MltG family.</text>
</comment>
<comment type="subcellular location">
    <subcellularLocation>
        <location evidence="7">Cell inner membrane</location>
        <topology evidence="7">Single-pass membrane protein</topology>
    </subcellularLocation>
</comment>
<dbReference type="NCBIfam" id="TIGR00247">
    <property type="entry name" value="endolytic transglycosylase MltG"/>
    <property type="match status" value="1"/>
</dbReference>
<comment type="function">
    <text evidence="7">Functions as a peptidoglycan terminase that cleaves nascent peptidoglycan strands endolytically to terminate their elongation.</text>
</comment>
<evidence type="ECO:0000313" key="9">
    <source>
        <dbReference type="EMBL" id="SDH26449.1"/>
    </source>
</evidence>
<keyword evidence="10" id="KW-1185">Reference proteome</keyword>
<evidence type="ECO:0000256" key="6">
    <source>
        <dbReference type="ARBA" id="ARBA00023316"/>
    </source>
</evidence>
<dbReference type="InterPro" id="IPR003770">
    <property type="entry name" value="MLTG-like"/>
</dbReference>
<keyword evidence="1 7" id="KW-1003">Cell membrane</keyword>
<evidence type="ECO:0000256" key="4">
    <source>
        <dbReference type="ARBA" id="ARBA00023136"/>
    </source>
</evidence>
<dbReference type="Pfam" id="PF02618">
    <property type="entry name" value="YceG"/>
    <property type="match status" value="1"/>
</dbReference>